<evidence type="ECO:0000313" key="2">
    <source>
        <dbReference type="EMBL" id="KZP05016.1"/>
    </source>
</evidence>
<dbReference type="Proteomes" id="UP000076532">
    <property type="component" value="Unassembled WGS sequence"/>
</dbReference>
<feature type="non-terminal residue" evidence="2">
    <location>
        <position position="142"/>
    </location>
</feature>
<feature type="compositionally biased region" description="Basic residues" evidence="1">
    <location>
        <begin position="94"/>
        <end position="121"/>
    </location>
</feature>
<keyword evidence="3" id="KW-1185">Reference proteome</keyword>
<name>A0A167VHC8_9AGAM</name>
<evidence type="ECO:0000313" key="3">
    <source>
        <dbReference type="Proteomes" id="UP000076532"/>
    </source>
</evidence>
<reference evidence="2 3" key="1">
    <citation type="journal article" date="2016" name="Mol. Biol. Evol.">
        <title>Comparative Genomics of Early-Diverging Mushroom-Forming Fungi Provides Insights into the Origins of Lignocellulose Decay Capabilities.</title>
        <authorList>
            <person name="Nagy L.G."/>
            <person name="Riley R."/>
            <person name="Tritt A."/>
            <person name="Adam C."/>
            <person name="Daum C."/>
            <person name="Floudas D."/>
            <person name="Sun H."/>
            <person name="Yadav J.S."/>
            <person name="Pangilinan J."/>
            <person name="Larsson K.H."/>
            <person name="Matsuura K."/>
            <person name="Barry K."/>
            <person name="Labutti K."/>
            <person name="Kuo R."/>
            <person name="Ohm R.A."/>
            <person name="Bhattacharya S.S."/>
            <person name="Shirouzu T."/>
            <person name="Yoshinaga Y."/>
            <person name="Martin F.M."/>
            <person name="Grigoriev I.V."/>
            <person name="Hibbett D.S."/>
        </authorList>
    </citation>
    <scope>NUCLEOTIDE SEQUENCE [LARGE SCALE GENOMIC DNA]</scope>
    <source>
        <strain evidence="2 3">CBS 109695</strain>
    </source>
</reference>
<evidence type="ECO:0000256" key="1">
    <source>
        <dbReference type="SAM" id="MobiDB-lite"/>
    </source>
</evidence>
<dbReference type="AlphaFoldDB" id="A0A167VHC8"/>
<protein>
    <submittedName>
        <fullName evidence="2">Uncharacterized protein</fullName>
    </submittedName>
</protein>
<sequence length="142" mass="15675">MEHHKTSQIYTRARDDYRRRRTAAVGMGNGHMPAQRVFPSAQSTSNPPSAPDEALHAHLCARAGRLKSENRQRASTLRRPRPPAGPASGTLGRLRGRCRRRSHRAPGAGNHHRHLHPHAPTRRSPPMPTLGHAGPRSTSPDI</sequence>
<accession>A0A167VHC8</accession>
<proteinExistence type="predicted"/>
<feature type="region of interest" description="Disordered" evidence="1">
    <location>
        <begin position="26"/>
        <end position="142"/>
    </location>
</feature>
<dbReference type="EMBL" id="KV417870">
    <property type="protein sequence ID" value="KZP05016.1"/>
    <property type="molecule type" value="Genomic_DNA"/>
</dbReference>
<organism evidence="2 3">
    <name type="scientific">Athelia psychrophila</name>
    <dbReference type="NCBI Taxonomy" id="1759441"/>
    <lineage>
        <taxon>Eukaryota</taxon>
        <taxon>Fungi</taxon>
        <taxon>Dikarya</taxon>
        <taxon>Basidiomycota</taxon>
        <taxon>Agaricomycotina</taxon>
        <taxon>Agaricomycetes</taxon>
        <taxon>Agaricomycetidae</taxon>
        <taxon>Atheliales</taxon>
        <taxon>Atheliaceae</taxon>
        <taxon>Athelia</taxon>
    </lineage>
</organism>
<gene>
    <name evidence="2" type="ORF">FIBSPDRAFT_877966</name>
</gene>